<reference evidence="4" key="1">
    <citation type="submission" date="2020-05" db="EMBL/GenBank/DDBJ databases">
        <authorList>
            <person name="Chiriac C."/>
            <person name="Salcher M."/>
            <person name="Ghai R."/>
            <person name="Kavagutti S V."/>
        </authorList>
    </citation>
    <scope>NUCLEOTIDE SEQUENCE</scope>
</reference>
<dbReference type="EMBL" id="LR798452">
    <property type="protein sequence ID" value="CAB5238337.1"/>
    <property type="molecule type" value="Genomic_DNA"/>
</dbReference>
<evidence type="ECO:0000313" key="2">
    <source>
        <dbReference type="EMBL" id="CAB4171256.1"/>
    </source>
</evidence>
<dbReference type="EMBL" id="LR797286">
    <property type="protein sequence ID" value="CAB4199273.1"/>
    <property type="molecule type" value="Genomic_DNA"/>
</dbReference>
<dbReference type="EMBL" id="LR796772">
    <property type="protein sequence ID" value="CAB4165391.1"/>
    <property type="molecule type" value="Genomic_DNA"/>
</dbReference>
<proteinExistence type="predicted"/>
<sequence>MQDQEYIATFRAAYTAQTDAQANLIAETIIQASKKILDEDDSDSYESDMFVTQVTNNAPSLEPTEVIIRLRQCRNDLIRSGFKECWDLARELDKIQWSFKRRLDPAEGAAPDYDWGEFMDVARRIIDLKENPL</sequence>
<evidence type="ECO:0000313" key="4">
    <source>
        <dbReference type="EMBL" id="CAB4182788.1"/>
    </source>
</evidence>
<evidence type="ECO:0000313" key="5">
    <source>
        <dbReference type="EMBL" id="CAB4187510.1"/>
    </source>
</evidence>
<evidence type="ECO:0000313" key="1">
    <source>
        <dbReference type="EMBL" id="CAB4165391.1"/>
    </source>
</evidence>
<dbReference type="EMBL" id="LR797383">
    <property type="protein sequence ID" value="CAB4212922.1"/>
    <property type="molecule type" value="Genomic_DNA"/>
</dbReference>
<evidence type="ECO:0000313" key="7">
    <source>
        <dbReference type="EMBL" id="CAB4212922.1"/>
    </source>
</evidence>
<dbReference type="EMBL" id="LR797472">
    <property type="protein sequence ID" value="CAB4218089.1"/>
    <property type="molecule type" value="Genomic_DNA"/>
</dbReference>
<accession>A0A6J5QP54</accession>
<evidence type="ECO:0000313" key="6">
    <source>
        <dbReference type="EMBL" id="CAB4199273.1"/>
    </source>
</evidence>
<protein>
    <submittedName>
        <fullName evidence="4">Uncharacterized protein</fullName>
    </submittedName>
</protein>
<dbReference type="EMBL" id="LR796865">
    <property type="protein sequence ID" value="CAB4171256.1"/>
    <property type="molecule type" value="Genomic_DNA"/>
</dbReference>
<organism evidence="4">
    <name type="scientific">uncultured Caudovirales phage</name>
    <dbReference type="NCBI Taxonomy" id="2100421"/>
    <lineage>
        <taxon>Viruses</taxon>
        <taxon>Duplodnaviria</taxon>
        <taxon>Heunggongvirae</taxon>
        <taxon>Uroviricota</taxon>
        <taxon>Caudoviricetes</taxon>
        <taxon>Peduoviridae</taxon>
        <taxon>Maltschvirus</taxon>
        <taxon>Maltschvirus maltsch</taxon>
    </lineage>
</organism>
<evidence type="ECO:0000313" key="9">
    <source>
        <dbReference type="EMBL" id="CAB5238337.1"/>
    </source>
</evidence>
<gene>
    <name evidence="3" type="ORF">UFOVP1000_45</name>
    <name evidence="4" type="ORF">UFOVP1092_20</name>
    <name evidence="5" type="ORF">UFOVP1152_24</name>
    <name evidence="6" type="ORF">UFOVP1337_31</name>
    <name evidence="7" type="ORF">UFOVP1446_45</name>
    <name evidence="9" type="ORF">UFOVP1537_28</name>
    <name evidence="8" type="ORF">UFOVP1598_6</name>
    <name evidence="1" type="ORF">UFOVP825_46</name>
    <name evidence="2" type="ORF">UFOVP915_28</name>
</gene>
<dbReference type="EMBL" id="LR797039">
    <property type="protein sequence ID" value="CAB4182788.1"/>
    <property type="molecule type" value="Genomic_DNA"/>
</dbReference>
<dbReference type="EMBL" id="LR796946">
    <property type="protein sequence ID" value="CAB4177228.1"/>
    <property type="molecule type" value="Genomic_DNA"/>
</dbReference>
<evidence type="ECO:0000313" key="3">
    <source>
        <dbReference type="EMBL" id="CAB4177228.1"/>
    </source>
</evidence>
<name>A0A6J5QP54_9CAUD</name>
<dbReference type="EMBL" id="LR797109">
    <property type="protein sequence ID" value="CAB4187510.1"/>
    <property type="molecule type" value="Genomic_DNA"/>
</dbReference>
<evidence type="ECO:0000313" key="8">
    <source>
        <dbReference type="EMBL" id="CAB4218089.1"/>
    </source>
</evidence>